<gene>
    <name evidence="1" type="ORF">BOLC2T11946H</name>
</gene>
<organism evidence="1">
    <name type="scientific">Brassica oleracea</name>
    <name type="common">Wild cabbage</name>
    <dbReference type="NCBI Taxonomy" id="3712"/>
    <lineage>
        <taxon>Eukaryota</taxon>
        <taxon>Viridiplantae</taxon>
        <taxon>Streptophyta</taxon>
        <taxon>Embryophyta</taxon>
        <taxon>Tracheophyta</taxon>
        <taxon>Spermatophyta</taxon>
        <taxon>Magnoliopsida</taxon>
        <taxon>eudicotyledons</taxon>
        <taxon>Gunneridae</taxon>
        <taxon>Pentapetalae</taxon>
        <taxon>rosids</taxon>
        <taxon>malvids</taxon>
        <taxon>Brassicales</taxon>
        <taxon>Brassicaceae</taxon>
        <taxon>Brassiceae</taxon>
        <taxon>Brassica</taxon>
    </lineage>
</organism>
<name>A0A3P6DIS2_BRAOL</name>
<protein>
    <submittedName>
        <fullName evidence="1">Uncharacterized protein</fullName>
    </submittedName>
</protein>
<dbReference type="EMBL" id="LR031874">
    <property type="protein sequence ID" value="VDD26926.1"/>
    <property type="molecule type" value="Genomic_DNA"/>
</dbReference>
<dbReference type="AlphaFoldDB" id="A0A3P6DIS2"/>
<proteinExistence type="predicted"/>
<reference evidence="1" key="1">
    <citation type="submission" date="2018-11" db="EMBL/GenBank/DDBJ databases">
        <authorList>
            <consortium name="Genoscope - CEA"/>
            <person name="William W."/>
        </authorList>
    </citation>
    <scope>NUCLEOTIDE SEQUENCE</scope>
</reference>
<evidence type="ECO:0000313" key="1">
    <source>
        <dbReference type="EMBL" id="VDD26926.1"/>
    </source>
</evidence>
<sequence>MKLLGEKSGRKGQLPVTTEVFQVTPSLYMVEMKKSRGDALEFHKFYKNLTRS</sequence>
<dbReference type="Gene3D" id="3.30.310.80">
    <property type="entry name" value="Kinase associated domain 1, KA1"/>
    <property type="match status" value="1"/>
</dbReference>
<accession>A0A3P6DIS2</accession>